<reference evidence="1 2" key="1">
    <citation type="submission" date="2015-06" db="EMBL/GenBank/DDBJ databases">
        <authorList>
            <person name="Zeng Y."/>
            <person name="Huang Y."/>
        </authorList>
    </citation>
    <scope>NUCLEOTIDE SEQUENCE [LARGE SCALE GENOMIC DNA]</scope>
    <source>
        <strain evidence="1 2">PQ-2</strain>
    </source>
</reference>
<evidence type="ECO:0000313" key="2">
    <source>
        <dbReference type="Proteomes" id="UP000035287"/>
    </source>
</evidence>
<sequence length="217" mass="22785">MTIRFRTAATVVMAAAALAGCKSQGDLVVNQGVGITAIRSLCPAVGVPDYTGNVTTFTQPGAKTQSALDVTAVITNVRPTCDESGNRVYSQASFDVLATRRDNTGARSVDLPYFVTVLQGGTAVVSKRVGTVRVNFAAGQDRAQATAQAGTYVDATAATLPAEIREKITRRRKAGDADAALDPLADPEVKAAVARATFEMLIGFQLTQEQLAYNATR</sequence>
<dbReference type="AlphaFoldDB" id="A0A0G3XGX4"/>
<name>A0A0G3XGX4_9SPHN</name>
<protein>
    <submittedName>
        <fullName evidence="1">Uncharacterized protein</fullName>
    </submittedName>
</protein>
<accession>A0A0G3XGX4</accession>
<gene>
    <name evidence="1" type="ORF">AB433_13745</name>
</gene>
<dbReference type="STRING" id="1348774.AB433_13745"/>
<dbReference type="KEGG" id="cna:AB433_13745"/>
<dbReference type="PROSITE" id="PS51257">
    <property type="entry name" value="PROKAR_LIPOPROTEIN"/>
    <property type="match status" value="1"/>
</dbReference>
<organism evidence="1 2">
    <name type="scientific">Croceicoccus naphthovorans</name>
    <dbReference type="NCBI Taxonomy" id="1348774"/>
    <lineage>
        <taxon>Bacteria</taxon>
        <taxon>Pseudomonadati</taxon>
        <taxon>Pseudomonadota</taxon>
        <taxon>Alphaproteobacteria</taxon>
        <taxon>Sphingomonadales</taxon>
        <taxon>Erythrobacteraceae</taxon>
        <taxon>Croceicoccus</taxon>
    </lineage>
</organism>
<dbReference type="EMBL" id="CP011770">
    <property type="protein sequence ID" value="AKM10785.1"/>
    <property type="molecule type" value="Genomic_DNA"/>
</dbReference>
<dbReference type="PATRIC" id="fig|1348774.3.peg.2891"/>
<keyword evidence="2" id="KW-1185">Reference proteome</keyword>
<dbReference type="Proteomes" id="UP000035287">
    <property type="component" value="Chromosome"/>
</dbReference>
<proteinExistence type="predicted"/>
<evidence type="ECO:0000313" key="1">
    <source>
        <dbReference type="EMBL" id="AKM10785.1"/>
    </source>
</evidence>
<dbReference type="OrthoDB" id="7425063at2"/>
<dbReference type="RefSeq" id="WP_047821756.1">
    <property type="nucleotide sequence ID" value="NZ_CP011770.1"/>
</dbReference>